<keyword evidence="3" id="KW-0687">Ribonucleoprotein</keyword>
<comment type="similarity">
    <text evidence="1">Belongs to the universal ribosomal protein uS17 family.</text>
</comment>
<protein>
    <submittedName>
        <fullName evidence="4">30S ribosomal protein S17</fullName>
    </submittedName>
</protein>
<dbReference type="SUPFAM" id="SSF50249">
    <property type="entry name" value="Nucleic acid-binding proteins"/>
    <property type="match status" value="1"/>
</dbReference>
<reference evidence="5" key="1">
    <citation type="submission" date="2018-06" db="EMBL/GenBank/DDBJ databases">
        <authorList>
            <person name="Martinez Ocampo F."/>
            <person name="Quiroz Castaneda R.E."/>
            <person name="Rojas Lopez X."/>
        </authorList>
    </citation>
    <scope>NUCLEOTIDE SEQUENCE [LARGE SCALE GENOMIC DNA]</scope>
    <source>
        <strain evidence="5">INIFAP02</strain>
    </source>
</reference>
<dbReference type="Gene3D" id="2.40.50.140">
    <property type="entry name" value="Nucleic acid-binding proteins"/>
    <property type="match status" value="1"/>
</dbReference>
<name>A0A328PRT9_9MOLU</name>
<dbReference type="Proteomes" id="UP000249762">
    <property type="component" value="Unassembled WGS sequence"/>
</dbReference>
<keyword evidence="5" id="KW-1185">Reference proteome</keyword>
<dbReference type="GO" id="GO:0022627">
    <property type="term" value="C:cytosolic small ribosomal subunit"/>
    <property type="evidence" value="ECO:0007669"/>
    <property type="project" value="TreeGrafter"/>
</dbReference>
<dbReference type="Pfam" id="PF00366">
    <property type="entry name" value="Ribosomal_S17"/>
    <property type="match status" value="1"/>
</dbReference>
<dbReference type="InterPro" id="IPR000266">
    <property type="entry name" value="Ribosomal_uS17"/>
</dbReference>
<dbReference type="RefSeq" id="WP_112665457.1">
    <property type="nucleotide sequence ID" value="NZ_QKVO01000006.1"/>
</dbReference>
<evidence type="ECO:0000313" key="5">
    <source>
        <dbReference type="Proteomes" id="UP000249762"/>
    </source>
</evidence>
<comment type="caution">
    <text evidence="4">The sequence shown here is derived from an EMBL/GenBank/DDBJ whole genome shotgun (WGS) entry which is preliminary data.</text>
</comment>
<sequence length="88" mass="10136">MEQKRKVKGKILVGQVVAIRPKTAVVRVRRLYRIPKYGTLKIKYRKMHVHDENNTAQLGDTVSIVSSRAYSALKRWLLLSDAEAKMVE</sequence>
<dbReference type="CDD" id="cd00364">
    <property type="entry name" value="Ribosomal_uS17"/>
    <property type="match status" value="1"/>
</dbReference>
<organism evidence="4 5">
    <name type="scientific">Mycoplasma wenyonii</name>
    <dbReference type="NCBI Taxonomy" id="65123"/>
    <lineage>
        <taxon>Bacteria</taxon>
        <taxon>Bacillati</taxon>
        <taxon>Mycoplasmatota</taxon>
        <taxon>Mollicutes</taxon>
        <taxon>Mycoplasmataceae</taxon>
        <taxon>Mycoplasma</taxon>
    </lineage>
</organism>
<accession>A0A328PRT9</accession>
<dbReference type="EMBL" id="QKVO01000006">
    <property type="protein sequence ID" value="RAO95027.1"/>
    <property type="molecule type" value="Genomic_DNA"/>
</dbReference>
<evidence type="ECO:0000256" key="2">
    <source>
        <dbReference type="ARBA" id="ARBA00022980"/>
    </source>
</evidence>
<dbReference type="OrthoDB" id="9811714at2"/>
<dbReference type="PANTHER" id="PTHR10744:SF1">
    <property type="entry name" value="SMALL RIBOSOMAL SUBUNIT PROTEIN US17M"/>
    <property type="match status" value="1"/>
</dbReference>
<evidence type="ECO:0000256" key="3">
    <source>
        <dbReference type="ARBA" id="ARBA00023274"/>
    </source>
</evidence>
<keyword evidence="2 4" id="KW-0689">Ribosomal protein</keyword>
<evidence type="ECO:0000313" key="4">
    <source>
        <dbReference type="EMBL" id="RAO95027.1"/>
    </source>
</evidence>
<dbReference type="InterPro" id="IPR012340">
    <property type="entry name" value="NA-bd_OB-fold"/>
</dbReference>
<gene>
    <name evidence="4" type="primary">rpsQ</name>
    <name evidence="4" type="ORF">DNK47_01955</name>
</gene>
<proteinExistence type="inferred from homology"/>
<dbReference type="AlphaFoldDB" id="A0A328PRT9"/>
<evidence type="ECO:0000256" key="1">
    <source>
        <dbReference type="ARBA" id="ARBA00010254"/>
    </source>
</evidence>
<dbReference type="GO" id="GO:0006412">
    <property type="term" value="P:translation"/>
    <property type="evidence" value="ECO:0007669"/>
    <property type="project" value="InterPro"/>
</dbReference>
<dbReference type="GO" id="GO:0003735">
    <property type="term" value="F:structural constituent of ribosome"/>
    <property type="evidence" value="ECO:0007669"/>
    <property type="project" value="InterPro"/>
</dbReference>
<dbReference type="PANTHER" id="PTHR10744">
    <property type="entry name" value="40S RIBOSOMAL PROTEIN S11 FAMILY MEMBER"/>
    <property type="match status" value="1"/>
</dbReference>